<dbReference type="Proteomes" id="UP000321484">
    <property type="component" value="Unassembled WGS sequence"/>
</dbReference>
<dbReference type="OrthoDB" id="4823586at2"/>
<accession>A0A511YXI8</accession>
<dbReference type="InterPro" id="IPR023393">
    <property type="entry name" value="START-like_dom_sf"/>
</dbReference>
<keyword evidence="2" id="KW-1185">Reference proteome</keyword>
<dbReference type="AlphaFoldDB" id="A0A511YXI8"/>
<sequence length="160" mass="17295">MSRRASATTHLPIPAERAWDLVTDVRNHARWVPFTRIDAPHPLRVGDRFSAATGPAGSLHRLALVDRMEVTATTSPTTAPPAPGRAVYRKLGPVLLGGAEVLVEPAGPDASDVTWVEDIHLRGLPRWAVAWISRPLATLMVRGALRKVRAEVAAGVGNRR</sequence>
<dbReference type="CDD" id="cd07812">
    <property type="entry name" value="SRPBCC"/>
    <property type="match status" value="1"/>
</dbReference>
<reference evidence="1 2" key="1">
    <citation type="submission" date="2019-07" db="EMBL/GenBank/DDBJ databases">
        <title>Whole genome shotgun sequence of Actinotalea fermentans NBRC 105374.</title>
        <authorList>
            <person name="Hosoyama A."/>
            <person name="Uohara A."/>
            <person name="Ohji S."/>
            <person name="Ichikawa N."/>
        </authorList>
    </citation>
    <scope>NUCLEOTIDE SEQUENCE [LARGE SCALE GENOMIC DNA]</scope>
    <source>
        <strain evidence="1 2">NBRC 105374</strain>
    </source>
</reference>
<dbReference type="EMBL" id="BJYK01000004">
    <property type="protein sequence ID" value="GEN79924.1"/>
    <property type="molecule type" value="Genomic_DNA"/>
</dbReference>
<dbReference type="Gene3D" id="3.30.530.20">
    <property type="match status" value="1"/>
</dbReference>
<evidence type="ECO:0008006" key="3">
    <source>
        <dbReference type="Google" id="ProtNLM"/>
    </source>
</evidence>
<gene>
    <name evidence="1" type="ORF">AFE02nite_16580</name>
</gene>
<comment type="caution">
    <text evidence="1">The sequence shown here is derived from an EMBL/GenBank/DDBJ whole genome shotgun (WGS) entry which is preliminary data.</text>
</comment>
<evidence type="ECO:0000313" key="2">
    <source>
        <dbReference type="Proteomes" id="UP000321484"/>
    </source>
</evidence>
<evidence type="ECO:0000313" key="1">
    <source>
        <dbReference type="EMBL" id="GEN79924.1"/>
    </source>
</evidence>
<proteinExistence type="predicted"/>
<dbReference type="Pfam" id="PF10604">
    <property type="entry name" value="Polyketide_cyc2"/>
    <property type="match status" value="1"/>
</dbReference>
<organism evidence="1 2">
    <name type="scientific">Actinotalea fermentans</name>
    <dbReference type="NCBI Taxonomy" id="43671"/>
    <lineage>
        <taxon>Bacteria</taxon>
        <taxon>Bacillati</taxon>
        <taxon>Actinomycetota</taxon>
        <taxon>Actinomycetes</taxon>
        <taxon>Micrococcales</taxon>
        <taxon>Cellulomonadaceae</taxon>
        <taxon>Actinotalea</taxon>
    </lineage>
</organism>
<name>A0A511YXI8_9CELL</name>
<dbReference type="RefSeq" id="WP_052113872.1">
    <property type="nucleotide sequence ID" value="NZ_BJYK01000004.1"/>
</dbReference>
<protein>
    <recommendedName>
        <fullName evidence="3">Polyketide cyclase</fullName>
    </recommendedName>
</protein>
<dbReference type="SUPFAM" id="SSF55961">
    <property type="entry name" value="Bet v1-like"/>
    <property type="match status" value="1"/>
</dbReference>
<dbReference type="InterPro" id="IPR019587">
    <property type="entry name" value="Polyketide_cyclase/dehydratase"/>
</dbReference>